<feature type="domain" description="Phosphoribosyltransferase" evidence="3">
    <location>
        <begin position="14"/>
        <end position="155"/>
    </location>
</feature>
<keyword evidence="1" id="KW-0328">Glycosyltransferase</keyword>
<dbReference type="PANTHER" id="PTHR43363:SF1">
    <property type="entry name" value="HYPOXANTHINE-GUANINE PHOSPHORIBOSYLTRANSFERASE"/>
    <property type="match status" value="1"/>
</dbReference>
<dbReference type="InterPro" id="IPR029057">
    <property type="entry name" value="PRTase-like"/>
</dbReference>
<proteinExistence type="predicted"/>
<dbReference type="OrthoDB" id="199120at2"/>
<evidence type="ECO:0000313" key="5">
    <source>
        <dbReference type="Proteomes" id="UP000198824"/>
    </source>
</evidence>
<evidence type="ECO:0000256" key="2">
    <source>
        <dbReference type="ARBA" id="ARBA00022679"/>
    </source>
</evidence>
<keyword evidence="2" id="KW-0808">Transferase</keyword>
<protein>
    <recommendedName>
        <fullName evidence="3">Phosphoribosyltransferase domain-containing protein</fullName>
    </recommendedName>
</protein>
<dbReference type="InterPro" id="IPR000836">
    <property type="entry name" value="PRTase_dom"/>
</dbReference>
<reference evidence="4 5" key="1">
    <citation type="submission" date="2016-10" db="EMBL/GenBank/DDBJ databases">
        <authorList>
            <person name="de Groot N.N."/>
        </authorList>
    </citation>
    <scope>NUCLEOTIDE SEQUENCE [LARGE SCALE GENOMIC DNA]</scope>
    <source>
        <strain evidence="4 5">S5-249</strain>
    </source>
</reference>
<sequence length="175" mass="18541">MTDTAPQLHDIAHDAFTTSVATLARSVEASGWAPDYVVGVGRGGLVPAVYLAHRLGRPMLSVDLSAGVAAFAADRIGPLAAMSREGTRLLIVDDINDSGRTIAGLRTALSAEGADAAAIRFAVLIDNARSAATVDYRAETIDRHADKRWFVFPWEAMEDRAAIVAEALSVPERLG</sequence>
<dbReference type="Gene3D" id="3.40.50.2020">
    <property type="match status" value="1"/>
</dbReference>
<dbReference type="EMBL" id="FOZG01000001">
    <property type="protein sequence ID" value="SFR76243.1"/>
    <property type="molecule type" value="Genomic_DNA"/>
</dbReference>
<dbReference type="SUPFAM" id="SSF53271">
    <property type="entry name" value="PRTase-like"/>
    <property type="match status" value="1"/>
</dbReference>
<evidence type="ECO:0000313" key="4">
    <source>
        <dbReference type="EMBL" id="SFR76243.1"/>
    </source>
</evidence>
<dbReference type="PANTHER" id="PTHR43363">
    <property type="entry name" value="HYPOXANTHINE PHOSPHORIBOSYLTRANSFERASE"/>
    <property type="match status" value="1"/>
</dbReference>
<dbReference type="Pfam" id="PF00156">
    <property type="entry name" value="Pribosyltran"/>
    <property type="match status" value="1"/>
</dbReference>
<dbReference type="Proteomes" id="UP000198824">
    <property type="component" value="Unassembled WGS sequence"/>
</dbReference>
<gene>
    <name evidence="4" type="ORF">SAMN05192580_0057</name>
</gene>
<keyword evidence="5" id="KW-1185">Reference proteome</keyword>
<accession>A0A1I6JB45</accession>
<dbReference type="STRING" id="1166337.SAMN05192580_0057"/>
<evidence type="ECO:0000256" key="1">
    <source>
        <dbReference type="ARBA" id="ARBA00022676"/>
    </source>
</evidence>
<organism evidence="4 5">
    <name type="scientific">Sphingomonas jatrophae</name>
    <dbReference type="NCBI Taxonomy" id="1166337"/>
    <lineage>
        <taxon>Bacteria</taxon>
        <taxon>Pseudomonadati</taxon>
        <taxon>Pseudomonadota</taxon>
        <taxon>Alphaproteobacteria</taxon>
        <taxon>Sphingomonadales</taxon>
        <taxon>Sphingomonadaceae</taxon>
        <taxon>Sphingomonas</taxon>
    </lineage>
</organism>
<dbReference type="AlphaFoldDB" id="A0A1I6JB45"/>
<dbReference type="GO" id="GO:0016757">
    <property type="term" value="F:glycosyltransferase activity"/>
    <property type="evidence" value="ECO:0007669"/>
    <property type="project" value="UniProtKB-KW"/>
</dbReference>
<name>A0A1I6JB45_9SPHN</name>
<evidence type="ECO:0000259" key="3">
    <source>
        <dbReference type="Pfam" id="PF00156"/>
    </source>
</evidence>
<dbReference type="RefSeq" id="WP_093313502.1">
    <property type="nucleotide sequence ID" value="NZ_FOZG01000001.1"/>
</dbReference>
<dbReference type="CDD" id="cd06223">
    <property type="entry name" value="PRTases_typeI"/>
    <property type="match status" value="1"/>
</dbReference>